<evidence type="ECO:0000256" key="1">
    <source>
        <dbReference type="SAM" id="Coils"/>
    </source>
</evidence>
<gene>
    <name evidence="3" type="ORF">SAMN02745205_02045</name>
</gene>
<evidence type="ECO:0000259" key="2">
    <source>
        <dbReference type="PROSITE" id="PS50835"/>
    </source>
</evidence>
<dbReference type="PROSITE" id="PS51257">
    <property type="entry name" value="PROKAR_LIPOPROTEIN"/>
    <property type="match status" value="1"/>
</dbReference>
<dbReference type="InterPro" id="IPR007110">
    <property type="entry name" value="Ig-like_dom"/>
</dbReference>
<evidence type="ECO:0000313" key="3">
    <source>
        <dbReference type="EMBL" id="SJZ83999.1"/>
    </source>
</evidence>
<protein>
    <submittedName>
        <fullName evidence="3">Ig-like domain (Group 2)</fullName>
    </submittedName>
</protein>
<feature type="domain" description="Ig-like" evidence="2">
    <location>
        <begin position="32"/>
        <end position="131"/>
    </location>
</feature>
<accession>A0A1T4NXQ0</accession>
<reference evidence="3 4" key="1">
    <citation type="submission" date="2017-02" db="EMBL/GenBank/DDBJ databases">
        <authorList>
            <person name="Peterson S.W."/>
        </authorList>
    </citation>
    <scope>NUCLEOTIDE SEQUENCE [LARGE SCALE GENOMIC DNA]</scope>
    <source>
        <strain evidence="3 4">ATCC 700135</strain>
    </source>
</reference>
<dbReference type="PROSITE" id="PS50835">
    <property type="entry name" value="IG_LIKE"/>
    <property type="match status" value="1"/>
</dbReference>
<dbReference type="Gene3D" id="6.10.140.920">
    <property type="match status" value="1"/>
</dbReference>
<proteinExistence type="predicted"/>
<dbReference type="Pfam" id="PF02368">
    <property type="entry name" value="Big_2"/>
    <property type="match status" value="1"/>
</dbReference>
<dbReference type="Gene3D" id="2.60.40.1080">
    <property type="match status" value="1"/>
</dbReference>
<evidence type="ECO:0000313" key="4">
    <source>
        <dbReference type="Proteomes" id="UP000189956"/>
    </source>
</evidence>
<dbReference type="AlphaFoldDB" id="A0A1T4NXQ0"/>
<dbReference type="InterPro" id="IPR003343">
    <property type="entry name" value="Big_2"/>
</dbReference>
<feature type="coiled-coil region" evidence="1">
    <location>
        <begin position="123"/>
        <end position="157"/>
    </location>
</feature>
<name>A0A1T4NXQ0_PORCN</name>
<dbReference type="SMART" id="SM00635">
    <property type="entry name" value="BID_2"/>
    <property type="match status" value="1"/>
</dbReference>
<dbReference type="SUPFAM" id="SSF49373">
    <property type="entry name" value="Invasin/intimin cell-adhesion fragments"/>
    <property type="match status" value="1"/>
</dbReference>
<dbReference type="Proteomes" id="UP000189956">
    <property type="component" value="Unassembled WGS sequence"/>
</dbReference>
<organism evidence="3 4">
    <name type="scientific">Porphyromonas cangingivalis</name>
    <dbReference type="NCBI Taxonomy" id="36874"/>
    <lineage>
        <taxon>Bacteria</taxon>
        <taxon>Pseudomonadati</taxon>
        <taxon>Bacteroidota</taxon>
        <taxon>Bacteroidia</taxon>
        <taxon>Bacteroidales</taxon>
        <taxon>Porphyromonadaceae</taxon>
        <taxon>Porphyromonas</taxon>
    </lineage>
</organism>
<keyword evidence="1" id="KW-0175">Coiled coil</keyword>
<sequence length="241" mass="25721">MKRHETMIKTTVSTLLLIVIMTMSGCKKNENPTVSVSDISVSPTALSMKIGETVVIKATIAPADATNKEVSWLSSEPNIATVDQTGAVRGLTSGKVTITATSKDGAKTASCTVKVRPEVTEAFTELSQKVSTAESALTALREELASLKTSTQSVKNKAEAVKALITRLTEQRNGLTALADEVKSKSDDLHPEEVTRLTEKLSALTNDGATLADEIQAYKTKLDKMLRDGKGSVSDVEIIQL</sequence>
<dbReference type="EMBL" id="FUWL01000028">
    <property type="protein sequence ID" value="SJZ83999.1"/>
    <property type="molecule type" value="Genomic_DNA"/>
</dbReference>
<dbReference type="InterPro" id="IPR008964">
    <property type="entry name" value="Invasin/intimin_cell_adhesion"/>
</dbReference>